<protein>
    <recommendedName>
        <fullName evidence="3">Spo0E like sporulation regulatory protein</fullName>
    </recommendedName>
</protein>
<name>A0ABR7JNT2_9FIRM</name>
<evidence type="ECO:0008006" key="3">
    <source>
        <dbReference type="Google" id="ProtNLM"/>
    </source>
</evidence>
<dbReference type="EMBL" id="JACRWE010000003">
    <property type="protein sequence ID" value="MBC5996555.1"/>
    <property type="molecule type" value="Genomic_DNA"/>
</dbReference>
<reference evidence="1 2" key="1">
    <citation type="submission" date="2020-08" db="EMBL/GenBank/DDBJ databases">
        <authorList>
            <person name="Liu C."/>
            <person name="Sun Q."/>
        </authorList>
    </citation>
    <scope>NUCLEOTIDE SEQUENCE [LARGE SCALE GENOMIC DNA]</scope>
    <source>
        <strain evidence="1 2">NSJ-18</strain>
    </source>
</reference>
<organism evidence="1 2">
    <name type="scientific">Romboutsia faecis</name>
    <dbReference type="NCBI Taxonomy" id="2764597"/>
    <lineage>
        <taxon>Bacteria</taxon>
        <taxon>Bacillati</taxon>
        <taxon>Bacillota</taxon>
        <taxon>Clostridia</taxon>
        <taxon>Peptostreptococcales</taxon>
        <taxon>Peptostreptococcaceae</taxon>
        <taxon>Romboutsia</taxon>
    </lineage>
</organism>
<accession>A0ABR7JNT2</accession>
<proteinExistence type="predicted"/>
<evidence type="ECO:0000313" key="1">
    <source>
        <dbReference type="EMBL" id="MBC5996555.1"/>
    </source>
</evidence>
<dbReference type="Proteomes" id="UP000609849">
    <property type="component" value="Unassembled WGS sequence"/>
</dbReference>
<dbReference type="RefSeq" id="WP_153926070.1">
    <property type="nucleotide sequence ID" value="NZ_JACRWE010000003.1"/>
</dbReference>
<sequence>MENLYNDCEKILMDIEKSRGYIESGEYLNGSIVINIIKTSLLKKVNKKLESIDNYIKK</sequence>
<comment type="caution">
    <text evidence="1">The sequence shown here is derived from an EMBL/GenBank/DDBJ whole genome shotgun (WGS) entry which is preliminary data.</text>
</comment>
<gene>
    <name evidence="1" type="ORF">H8923_07270</name>
</gene>
<keyword evidence="2" id="KW-1185">Reference proteome</keyword>
<evidence type="ECO:0000313" key="2">
    <source>
        <dbReference type="Proteomes" id="UP000609849"/>
    </source>
</evidence>